<dbReference type="InterPro" id="IPR014014">
    <property type="entry name" value="RNA_helicase_DEAD_Q_motif"/>
</dbReference>
<dbReference type="InterPro" id="IPR014001">
    <property type="entry name" value="Helicase_ATP-bd"/>
</dbReference>
<feature type="transmembrane region" description="Helical" evidence="19">
    <location>
        <begin position="25"/>
        <end position="50"/>
    </location>
</feature>
<gene>
    <name evidence="23" type="ORF">DYB32_008132</name>
</gene>
<evidence type="ECO:0000256" key="2">
    <source>
        <dbReference type="ARBA" id="ARBA00004604"/>
    </source>
</evidence>
<evidence type="ECO:0000256" key="7">
    <source>
        <dbReference type="ARBA" id="ARBA00022692"/>
    </source>
</evidence>
<evidence type="ECO:0000256" key="10">
    <source>
        <dbReference type="ARBA" id="ARBA00022806"/>
    </source>
</evidence>
<evidence type="ECO:0000259" key="21">
    <source>
        <dbReference type="PROSITE" id="PS51194"/>
    </source>
</evidence>
<feature type="domain" description="Helicase ATP-binding" evidence="20">
    <location>
        <begin position="205"/>
        <end position="379"/>
    </location>
</feature>
<evidence type="ECO:0000256" key="9">
    <source>
        <dbReference type="ARBA" id="ARBA00022801"/>
    </source>
</evidence>
<keyword evidence="24" id="KW-1185">Reference proteome</keyword>
<dbReference type="EC" id="3.6.4.13" evidence="4"/>
<dbReference type="GO" id="GO:0003676">
    <property type="term" value="F:nucleic acid binding"/>
    <property type="evidence" value="ECO:0007669"/>
    <property type="project" value="InterPro"/>
</dbReference>
<evidence type="ECO:0000256" key="12">
    <source>
        <dbReference type="ARBA" id="ARBA00022989"/>
    </source>
</evidence>
<evidence type="ECO:0000313" key="23">
    <source>
        <dbReference type="EMBL" id="RHY25725.1"/>
    </source>
</evidence>
<accession>A0A418ALS7</accession>
<dbReference type="GO" id="GO:0005524">
    <property type="term" value="F:ATP binding"/>
    <property type="evidence" value="ECO:0007669"/>
    <property type="project" value="UniProtKB-KW"/>
</dbReference>
<feature type="transmembrane region" description="Helical" evidence="19">
    <location>
        <begin position="62"/>
        <end position="79"/>
    </location>
</feature>
<dbReference type="GO" id="GO:0003724">
    <property type="term" value="F:RNA helicase activity"/>
    <property type="evidence" value="ECO:0007669"/>
    <property type="project" value="UniProtKB-EC"/>
</dbReference>
<comment type="caution">
    <text evidence="23">The sequence shown here is derived from an EMBL/GenBank/DDBJ whole genome shotgun (WGS) entry which is preliminary data.</text>
</comment>
<dbReference type="EMBL" id="QUSY01001207">
    <property type="protein sequence ID" value="RHY25725.1"/>
    <property type="molecule type" value="Genomic_DNA"/>
</dbReference>
<dbReference type="InterPro" id="IPR001650">
    <property type="entry name" value="Helicase_C-like"/>
</dbReference>
<dbReference type="PROSITE" id="PS51194">
    <property type="entry name" value="HELICASE_CTER"/>
    <property type="match status" value="1"/>
</dbReference>
<dbReference type="SMART" id="SM00490">
    <property type="entry name" value="HELICc"/>
    <property type="match status" value="1"/>
</dbReference>
<dbReference type="InterPro" id="IPR044742">
    <property type="entry name" value="DEAD/DEAH_RhlB"/>
</dbReference>
<evidence type="ECO:0000259" key="20">
    <source>
        <dbReference type="PROSITE" id="PS51192"/>
    </source>
</evidence>
<dbReference type="InterPro" id="IPR027417">
    <property type="entry name" value="P-loop_NTPase"/>
</dbReference>
<dbReference type="AlphaFoldDB" id="A0A418ALS7"/>
<keyword evidence="9 17" id="KW-0378">Hydrolase</keyword>
<evidence type="ECO:0000256" key="3">
    <source>
        <dbReference type="ARBA" id="ARBA00009334"/>
    </source>
</evidence>
<evidence type="ECO:0000256" key="13">
    <source>
        <dbReference type="ARBA" id="ARBA00023136"/>
    </source>
</evidence>
<keyword evidence="6" id="KW-0698">rRNA processing</keyword>
<evidence type="ECO:0000256" key="19">
    <source>
        <dbReference type="SAM" id="Phobius"/>
    </source>
</evidence>
<reference evidence="23 24" key="1">
    <citation type="submission" date="2018-08" db="EMBL/GenBank/DDBJ databases">
        <title>Aphanomyces genome sequencing and annotation.</title>
        <authorList>
            <person name="Minardi D."/>
            <person name="Oidtmann B."/>
            <person name="Van Der Giezen M."/>
            <person name="Studholme D.J."/>
        </authorList>
    </citation>
    <scope>NUCLEOTIDE SEQUENCE [LARGE SCALE GENOMIC DNA]</scope>
    <source>
        <strain evidence="23 24">NJM0002</strain>
    </source>
</reference>
<dbReference type="InterPro" id="IPR013525">
    <property type="entry name" value="ABC2_TM"/>
</dbReference>
<dbReference type="GO" id="GO:0016020">
    <property type="term" value="C:membrane"/>
    <property type="evidence" value="ECO:0007669"/>
    <property type="project" value="UniProtKB-SubCell"/>
</dbReference>
<evidence type="ECO:0000256" key="4">
    <source>
        <dbReference type="ARBA" id="ARBA00012552"/>
    </source>
</evidence>
<evidence type="ECO:0000256" key="16">
    <source>
        <dbReference type="PROSITE-ProRule" id="PRU00552"/>
    </source>
</evidence>
<sequence>MAIPFVSQNRSVYDREYVSTMYSSVAHALSLAVVEFVYCIGLSMLFLTCFNWFCGLSTTNEAWMWFWVSLVVSMALWSYQGHLLVYALPTMQVAVLMGGGLSALLFESSGFMIDGNALSEGWQWAYWRKRSDSTADEKSHKIAHKGSSGAQWRANHSIEVIGPAAHYNCPDPILAFKDTPFSPAIIKCLETAGYTAPTPTQSQSWPIALSKQDMISVAKTGSGKTVGFLLPSFHHIMQQKSSGRDPRILVLAPTRELATQIEVEAKKFSRVQPAVRTACVFGGAPRFNQLNALSTGVDCLVATPGRLNDFIQMRKVNLANVSILVLDEADRMLDMGFEPQIRTIVAQIPKNRQTLLFSATWPKSIQKMAREFLKHPVQVNMGDINVLQANKDIEQVIDICREDEKKDKLITLMNRIVTMTDPTNTDVTEHVKTIVFFRTKRTCERLGQEFWDAGYAVGCLHGDKEQFERTLTMNQFKQGTVKLLFATDVAARGLDVKDVGVVINFDMPGGTNGIEDYIHRIGRTGRAGAKGTAFSFFTSTDQPCAKKLIEILTAAHQPVPSQLADMATRKGGGGGGQKGGRFRGGGGRGGGFRKKW</sequence>
<evidence type="ECO:0000256" key="6">
    <source>
        <dbReference type="ARBA" id="ARBA00022552"/>
    </source>
</evidence>
<name>A0A418ALS7_9STRA</name>
<evidence type="ECO:0000256" key="15">
    <source>
        <dbReference type="ARBA" id="ARBA00037449"/>
    </source>
</evidence>
<keyword evidence="12 19" id="KW-1133">Transmembrane helix</keyword>
<comment type="subcellular location">
    <subcellularLocation>
        <location evidence="1">Membrane</location>
        <topology evidence="1">Multi-pass membrane protein</topology>
    </subcellularLocation>
    <subcellularLocation>
        <location evidence="2">Nucleus</location>
        <location evidence="2">Nucleolus</location>
    </subcellularLocation>
</comment>
<keyword evidence="14" id="KW-0539">Nucleus</keyword>
<feature type="region of interest" description="Disordered" evidence="18">
    <location>
        <begin position="567"/>
        <end position="596"/>
    </location>
</feature>
<protein>
    <recommendedName>
        <fullName evidence="4">RNA helicase</fullName>
        <ecNumber evidence="4">3.6.4.13</ecNumber>
    </recommendedName>
</protein>
<dbReference type="CDD" id="cd00268">
    <property type="entry name" value="DEADc"/>
    <property type="match status" value="1"/>
</dbReference>
<keyword evidence="11 17" id="KW-0067">ATP-binding</keyword>
<dbReference type="Gene3D" id="3.40.50.300">
    <property type="entry name" value="P-loop containing nucleotide triphosphate hydrolases"/>
    <property type="match status" value="2"/>
</dbReference>
<dbReference type="InterPro" id="IPR000629">
    <property type="entry name" value="RNA-helicase_DEAD-box_CS"/>
</dbReference>
<feature type="domain" description="DEAD-box RNA helicase Q" evidence="22">
    <location>
        <begin position="174"/>
        <end position="202"/>
    </location>
</feature>
<dbReference type="SUPFAM" id="SSF52540">
    <property type="entry name" value="P-loop containing nucleoside triphosphate hydrolases"/>
    <property type="match status" value="1"/>
</dbReference>
<proteinExistence type="inferred from homology"/>
<dbReference type="GO" id="GO:0016787">
    <property type="term" value="F:hydrolase activity"/>
    <property type="evidence" value="ECO:0007669"/>
    <property type="project" value="UniProtKB-KW"/>
</dbReference>
<feature type="short sequence motif" description="Q motif" evidence="16">
    <location>
        <begin position="174"/>
        <end position="202"/>
    </location>
</feature>
<evidence type="ECO:0000256" key="14">
    <source>
        <dbReference type="ARBA" id="ARBA00023242"/>
    </source>
</evidence>
<keyword evidence="10 17" id="KW-0347">Helicase</keyword>
<dbReference type="PROSITE" id="PS51195">
    <property type="entry name" value="Q_MOTIF"/>
    <property type="match status" value="1"/>
</dbReference>
<evidence type="ECO:0000256" key="11">
    <source>
        <dbReference type="ARBA" id="ARBA00022840"/>
    </source>
</evidence>
<feature type="domain" description="Helicase C-terminal" evidence="21">
    <location>
        <begin position="392"/>
        <end position="567"/>
    </location>
</feature>
<dbReference type="PROSITE" id="PS00039">
    <property type="entry name" value="DEAD_ATP_HELICASE"/>
    <property type="match status" value="1"/>
</dbReference>
<dbReference type="Pfam" id="PF00271">
    <property type="entry name" value="Helicase_C"/>
    <property type="match status" value="1"/>
</dbReference>
<dbReference type="VEuPathDB" id="FungiDB:H310_02390"/>
<dbReference type="Pfam" id="PF00270">
    <property type="entry name" value="DEAD"/>
    <property type="match status" value="1"/>
</dbReference>
<evidence type="ECO:0000256" key="5">
    <source>
        <dbReference type="ARBA" id="ARBA00022517"/>
    </source>
</evidence>
<dbReference type="SMART" id="SM00487">
    <property type="entry name" value="DEXDc"/>
    <property type="match status" value="1"/>
</dbReference>
<evidence type="ECO:0000313" key="24">
    <source>
        <dbReference type="Proteomes" id="UP000285060"/>
    </source>
</evidence>
<dbReference type="InterPro" id="IPR011545">
    <property type="entry name" value="DEAD/DEAH_box_helicase_dom"/>
</dbReference>
<keyword evidence="5" id="KW-0690">Ribosome biogenesis</keyword>
<evidence type="ECO:0000259" key="22">
    <source>
        <dbReference type="PROSITE" id="PS51195"/>
    </source>
</evidence>
<dbReference type="Pfam" id="PF01061">
    <property type="entry name" value="ABC2_membrane"/>
    <property type="match status" value="1"/>
</dbReference>
<keyword evidence="13 19" id="KW-0472">Membrane</keyword>
<keyword evidence="8 17" id="KW-0547">Nucleotide-binding</keyword>
<dbReference type="GO" id="GO:0140359">
    <property type="term" value="F:ABC-type transporter activity"/>
    <property type="evidence" value="ECO:0007669"/>
    <property type="project" value="InterPro"/>
</dbReference>
<feature type="transmembrane region" description="Helical" evidence="19">
    <location>
        <begin position="85"/>
        <end position="106"/>
    </location>
</feature>
<comment type="similarity">
    <text evidence="3">Belongs to the DEAD box helicase family. DDX5/DBP2 subfamily.</text>
</comment>
<dbReference type="FunFam" id="3.40.50.300:FF:000008">
    <property type="entry name" value="ATP-dependent RNA helicase RhlB"/>
    <property type="match status" value="1"/>
</dbReference>
<dbReference type="VEuPathDB" id="FungiDB:H310_02389"/>
<evidence type="ECO:0000256" key="17">
    <source>
        <dbReference type="RuleBase" id="RU000492"/>
    </source>
</evidence>
<keyword evidence="7 19" id="KW-0812">Transmembrane</keyword>
<comment type="function">
    <text evidence="15">ATP-dependent RNA helicase required for 60S ribosomal subunit synthesis. Involved in efficient pre-rRNA processing, predominantly at site A3, which is necessary for the normal formation of 25S and 5.8S rRNAs.</text>
</comment>
<feature type="compositionally biased region" description="Gly residues" evidence="18">
    <location>
        <begin position="570"/>
        <end position="590"/>
    </location>
</feature>
<dbReference type="CDD" id="cd18787">
    <property type="entry name" value="SF2_C_DEAD"/>
    <property type="match status" value="1"/>
</dbReference>
<evidence type="ECO:0000256" key="1">
    <source>
        <dbReference type="ARBA" id="ARBA00004141"/>
    </source>
</evidence>
<organism evidence="23 24">
    <name type="scientific">Aphanomyces invadans</name>
    <dbReference type="NCBI Taxonomy" id="157072"/>
    <lineage>
        <taxon>Eukaryota</taxon>
        <taxon>Sar</taxon>
        <taxon>Stramenopiles</taxon>
        <taxon>Oomycota</taxon>
        <taxon>Saprolegniomycetes</taxon>
        <taxon>Saprolegniales</taxon>
        <taxon>Verrucalvaceae</taxon>
        <taxon>Aphanomyces</taxon>
    </lineage>
</organism>
<evidence type="ECO:0000256" key="18">
    <source>
        <dbReference type="SAM" id="MobiDB-lite"/>
    </source>
</evidence>
<dbReference type="Proteomes" id="UP000285060">
    <property type="component" value="Unassembled WGS sequence"/>
</dbReference>
<evidence type="ECO:0000256" key="8">
    <source>
        <dbReference type="ARBA" id="ARBA00022741"/>
    </source>
</evidence>
<dbReference type="PANTHER" id="PTHR47958">
    <property type="entry name" value="ATP-DEPENDENT RNA HELICASE DBP3"/>
    <property type="match status" value="1"/>
</dbReference>
<dbReference type="PROSITE" id="PS51192">
    <property type="entry name" value="HELICASE_ATP_BIND_1"/>
    <property type="match status" value="1"/>
</dbReference>